<reference evidence="2 3" key="1">
    <citation type="journal article" date="2007" name="Nature">
        <title>Evolution of genes and genomes on the Drosophila phylogeny.</title>
        <authorList>
            <consortium name="Drosophila 12 Genomes Consortium"/>
            <person name="Clark A.G."/>
            <person name="Eisen M.B."/>
            <person name="Smith D.R."/>
            <person name="Bergman C.M."/>
            <person name="Oliver B."/>
            <person name="Markow T.A."/>
            <person name="Kaufman T.C."/>
            <person name="Kellis M."/>
            <person name="Gelbart W."/>
            <person name="Iyer V.N."/>
            <person name="Pollard D.A."/>
            <person name="Sackton T.B."/>
            <person name="Larracuente A.M."/>
            <person name="Singh N.D."/>
            <person name="Abad J.P."/>
            <person name="Abt D.N."/>
            <person name="Adryan B."/>
            <person name="Aguade M."/>
            <person name="Akashi H."/>
            <person name="Anderson W.W."/>
            <person name="Aquadro C.F."/>
            <person name="Ardell D.H."/>
            <person name="Arguello R."/>
            <person name="Artieri C.G."/>
            <person name="Barbash D.A."/>
            <person name="Barker D."/>
            <person name="Barsanti P."/>
            <person name="Batterham P."/>
            <person name="Batzoglou S."/>
            <person name="Begun D."/>
            <person name="Bhutkar A."/>
            <person name="Blanco E."/>
            <person name="Bosak S.A."/>
            <person name="Bradley R.K."/>
            <person name="Brand A.D."/>
            <person name="Brent M.R."/>
            <person name="Brooks A.N."/>
            <person name="Brown R.H."/>
            <person name="Butlin R.K."/>
            <person name="Caggese C."/>
            <person name="Calvi B.R."/>
            <person name="Bernardo de Carvalho A."/>
            <person name="Caspi A."/>
            <person name="Castrezana S."/>
            <person name="Celniker S.E."/>
            <person name="Chang J.L."/>
            <person name="Chapple C."/>
            <person name="Chatterji S."/>
            <person name="Chinwalla A."/>
            <person name="Civetta A."/>
            <person name="Clifton S.W."/>
            <person name="Comeron J.M."/>
            <person name="Costello J.C."/>
            <person name="Coyne J.A."/>
            <person name="Daub J."/>
            <person name="David R.G."/>
            <person name="Delcher A.L."/>
            <person name="Delehaunty K."/>
            <person name="Do C.B."/>
            <person name="Ebling H."/>
            <person name="Edwards K."/>
            <person name="Eickbush T."/>
            <person name="Evans J.D."/>
            <person name="Filipski A."/>
            <person name="Findeiss S."/>
            <person name="Freyhult E."/>
            <person name="Fulton L."/>
            <person name="Fulton R."/>
            <person name="Garcia A.C."/>
            <person name="Gardiner A."/>
            <person name="Garfield D.A."/>
            <person name="Garvin B.E."/>
            <person name="Gibson G."/>
            <person name="Gilbert D."/>
            <person name="Gnerre S."/>
            <person name="Godfrey J."/>
            <person name="Good R."/>
            <person name="Gotea V."/>
            <person name="Gravely B."/>
            <person name="Greenberg A.J."/>
            <person name="Griffiths-Jones S."/>
            <person name="Gross S."/>
            <person name="Guigo R."/>
            <person name="Gustafson E.A."/>
            <person name="Haerty W."/>
            <person name="Hahn M.W."/>
            <person name="Halligan D.L."/>
            <person name="Halpern A.L."/>
            <person name="Halter G.M."/>
            <person name="Han M.V."/>
            <person name="Heger A."/>
            <person name="Hillier L."/>
            <person name="Hinrichs A.S."/>
            <person name="Holmes I."/>
            <person name="Hoskins R.A."/>
            <person name="Hubisz M.J."/>
            <person name="Hultmark D."/>
            <person name="Huntley M.A."/>
            <person name="Jaffe D.B."/>
            <person name="Jagadeeshan S."/>
            <person name="Jeck W.R."/>
            <person name="Johnson J."/>
            <person name="Jones C.D."/>
            <person name="Jordan W.C."/>
            <person name="Karpen G.H."/>
            <person name="Kataoka E."/>
            <person name="Keightley P.D."/>
            <person name="Kheradpour P."/>
            <person name="Kirkness E.F."/>
            <person name="Koerich L.B."/>
            <person name="Kristiansen K."/>
            <person name="Kudrna D."/>
            <person name="Kulathinal R.J."/>
            <person name="Kumar S."/>
            <person name="Kwok R."/>
            <person name="Lander E."/>
            <person name="Langley C.H."/>
            <person name="Lapoint R."/>
            <person name="Lazzaro B.P."/>
            <person name="Lee S.J."/>
            <person name="Levesque L."/>
            <person name="Li R."/>
            <person name="Lin C.F."/>
            <person name="Lin M.F."/>
            <person name="Lindblad-Toh K."/>
            <person name="Llopart A."/>
            <person name="Long M."/>
            <person name="Low L."/>
            <person name="Lozovsky E."/>
            <person name="Lu J."/>
            <person name="Luo M."/>
            <person name="Machado C.A."/>
            <person name="Makalowski W."/>
            <person name="Marzo M."/>
            <person name="Matsuda M."/>
            <person name="Matzkin L."/>
            <person name="McAllister B."/>
            <person name="McBride C.S."/>
            <person name="McKernan B."/>
            <person name="McKernan K."/>
            <person name="Mendez-Lago M."/>
            <person name="Minx P."/>
            <person name="Mollenhauer M.U."/>
            <person name="Montooth K."/>
            <person name="Mount S.M."/>
            <person name="Mu X."/>
            <person name="Myers E."/>
            <person name="Negre B."/>
            <person name="Newfeld S."/>
            <person name="Nielsen R."/>
            <person name="Noor M.A."/>
            <person name="O'Grady P."/>
            <person name="Pachter L."/>
            <person name="Papaceit M."/>
            <person name="Parisi M.J."/>
            <person name="Parisi M."/>
            <person name="Parts L."/>
            <person name="Pedersen J.S."/>
            <person name="Pesole G."/>
            <person name="Phillippy A.M."/>
            <person name="Ponting C.P."/>
            <person name="Pop M."/>
            <person name="Porcelli D."/>
            <person name="Powell J.R."/>
            <person name="Prohaska S."/>
            <person name="Pruitt K."/>
            <person name="Puig M."/>
            <person name="Quesneville H."/>
            <person name="Ram K.R."/>
            <person name="Rand D."/>
            <person name="Rasmussen M.D."/>
            <person name="Reed L.K."/>
            <person name="Reenan R."/>
            <person name="Reily A."/>
            <person name="Remington K.A."/>
            <person name="Rieger T.T."/>
            <person name="Ritchie M.G."/>
            <person name="Robin C."/>
            <person name="Rogers Y.H."/>
            <person name="Rohde C."/>
            <person name="Rozas J."/>
            <person name="Rubenfield M.J."/>
            <person name="Ruiz A."/>
            <person name="Russo S."/>
            <person name="Salzberg S.L."/>
            <person name="Sanchez-Gracia A."/>
            <person name="Saranga D.J."/>
            <person name="Sato H."/>
            <person name="Schaeffer S.W."/>
            <person name="Schatz M.C."/>
            <person name="Schlenke T."/>
            <person name="Schwartz R."/>
            <person name="Segarra C."/>
            <person name="Singh R.S."/>
            <person name="Sirot L."/>
            <person name="Sirota M."/>
            <person name="Sisneros N.B."/>
            <person name="Smith C.D."/>
            <person name="Smith T.F."/>
            <person name="Spieth J."/>
            <person name="Stage D.E."/>
            <person name="Stark A."/>
            <person name="Stephan W."/>
            <person name="Strausberg R.L."/>
            <person name="Strempel S."/>
            <person name="Sturgill D."/>
            <person name="Sutton G."/>
            <person name="Sutton G.G."/>
            <person name="Tao W."/>
            <person name="Teichmann S."/>
            <person name="Tobari Y.N."/>
            <person name="Tomimura Y."/>
            <person name="Tsolas J.M."/>
            <person name="Valente V.L."/>
            <person name="Venter E."/>
            <person name="Venter J.C."/>
            <person name="Vicario S."/>
            <person name="Vieira F.G."/>
            <person name="Vilella A.J."/>
            <person name="Villasante A."/>
            <person name="Walenz B."/>
            <person name="Wang J."/>
            <person name="Wasserman M."/>
            <person name="Watts T."/>
            <person name="Wilson D."/>
            <person name="Wilson R.K."/>
            <person name="Wing R.A."/>
            <person name="Wolfner M.F."/>
            <person name="Wong A."/>
            <person name="Wong G.K."/>
            <person name="Wu C.I."/>
            <person name="Wu G."/>
            <person name="Yamamoto D."/>
            <person name="Yang H.P."/>
            <person name="Yang S.P."/>
            <person name="Yorke J.A."/>
            <person name="Yoshida K."/>
            <person name="Zdobnov E."/>
            <person name="Zhang P."/>
            <person name="Zhang Y."/>
            <person name="Zimin A.V."/>
            <person name="Baldwin J."/>
            <person name="Abdouelleil A."/>
            <person name="Abdulkadir J."/>
            <person name="Abebe A."/>
            <person name="Abera B."/>
            <person name="Abreu J."/>
            <person name="Acer S.C."/>
            <person name="Aftuck L."/>
            <person name="Alexander A."/>
            <person name="An P."/>
            <person name="Anderson E."/>
            <person name="Anderson S."/>
            <person name="Arachi H."/>
            <person name="Azer M."/>
            <person name="Bachantsang P."/>
            <person name="Barry A."/>
            <person name="Bayul T."/>
            <person name="Berlin A."/>
            <person name="Bessette D."/>
            <person name="Bloom T."/>
            <person name="Blye J."/>
            <person name="Boguslavskiy L."/>
            <person name="Bonnet C."/>
            <person name="Boukhgalter B."/>
            <person name="Bourzgui I."/>
            <person name="Brown A."/>
            <person name="Cahill P."/>
            <person name="Channer S."/>
            <person name="Cheshatsang Y."/>
            <person name="Chuda L."/>
            <person name="Citroen M."/>
            <person name="Collymore A."/>
            <person name="Cooke P."/>
            <person name="Costello M."/>
            <person name="D'Aco K."/>
            <person name="Daza R."/>
            <person name="De Haan G."/>
            <person name="DeGray S."/>
            <person name="DeMaso C."/>
            <person name="Dhargay N."/>
            <person name="Dooley K."/>
            <person name="Dooley E."/>
            <person name="Doricent M."/>
            <person name="Dorje P."/>
            <person name="Dorjee K."/>
            <person name="Dupes A."/>
            <person name="Elong R."/>
            <person name="Falk J."/>
            <person name="Farina A."/>
            <person name="Faro S."/>
            <person name="Ferguson D."/>
            <person name="Fisher S."/>
            <person name="Foley C.D."/>
            <person name="Franke A."/>
            <person name="Friedrich D."/>
            <person name="Gadbois L."/>
            <person name="Gearin G."/>
            <person name="Gearin C.R."/>
            <person name="Giannoukos G."/>
            <person name="Goode T."/>
            <person name="Graham J."/>
            <person name="Grandbois E."/>
            <person name="Grewal S."/>
            <person name="Gyaltsen K."/>
            <person name="Hafez N."/>
            <person name="Hagos B."/>
            <person name="Hall J."/>
            <person name="Henson C."/>
            <person name="Hollinger A."/>
            <person name="Honan T."/>
            <person name="Huard M.D."/>
            <person name="Hughes L."/>
            <person name="Hurhula B."/>
            <person name="Husby M.E."/>
            <person name="Kamat A."/>
            <person name="Kanga B."/>
            <person name="Kashin S."/>
            <person name="Khazanovich D."/>
            <person name="Kisner P."/>
            <person name="Lance K."/>
            <person name="Lara M."/>
            <person name="Lee W."/>
            <person name="Lennon N."/>
            <person name="Letendre F."/>
            <person name="LeVine R."/>
            <person name="Lipovsky A."/>
            <person name="Liu X."/>
            <person name="Liu J."/>
            <person name="Liu S."/>
            <person name="Lokyitsang T."/>
            <person name="Lokyitsang Y."/>
            <person name="Lubonja R."/>
            <person name="Lui A."/>
            <person name="MacDonald P."/>
            <person name="Magnisalis V."/>
            <person name="Maru K."/>
            <person name="Matthews C."/>
            <person name="McCusker W."/>
            <person name="McDonough S."/>
            <person name="Mehta T."/>
            <person name="Meldrim J."/>
            <person name="Meneus L."/>
            <person name="Mihai O."/>
            <person name="Mihalev A."/>
            <person name="Mihova T."/>
            <person name="Mittelman R."/>
            <person name="Mlenga V."/>
            <person name="Montmayeur A."/>
            <person name="Mulrain L."/>
            <person name="Navidi A."/>
            <person name="Naylor J."/>
            <person name="Negash T."/>
            <person name="Nguyen T."/>
            <person name="Nguyen N."/>
            <person name="Nicol R."/>
            <person name="Norbu C."/>
            <person name="Norbu N."/>
            <person name="Novod N."/>
            <person name="O'Neill B."/>
            <person name="Osman S."/>
            <person name="Markiewicz E."/>
            <person name="Oyono O.L."/>
            <person name="Patti C."/>
            <person name="Phunkhang P."/>
            <person name="Pierre F."/>
            <person name="Priest M."/>
            <person name="Raghuraman S."/>
            <person name="Rege F."/>
            <person name="Reyes R."/>
            <person name="Rise C."/>
            <person name="Rogov P."/>
            <person name="Ross K."/>
            <person name="Ryan E."/>
            <person name="Settipalli S."/>
            <person name="Shea T."/>
            <person name="Sherpa N."/>
            <person name="Shi L."/>
            <person name="Shih D."/>
            <person name="Sparrow T."/>
            <person name="Spaulding J."/>
            <person name="Stalker J."/>
            <person name="Stange-Thomann N."/>
            <person name="Stavropoulos S."/>
            <person name="Stone C."/>
            <person name="Strader C."/>
            <person name="Tesfaye S."/>
            <person name="Thomson T."/>
            <person name="Thoulutsang Y."/>
            <person name="Thoulutsang D."/>
            <person name="Topham K."/>
            <person name="Topping I."/>
            <person name="Tsamla T."/>
            <person name="Vassiliev H."/>
            <person name="Vo A."/>
            <person name="Wangchuk T."/>
            <person name="Wangdi T."/>
            <person name="Weiand M."/>
            <person name="Wilkinson J."/>
            <person name="Wilson A."/>
            <person name="Yadav S."/>
            <person name="Young G."/>
            <person name="Yu Q."/>
            <person name="Zembek L."/>
            <person name="Zhong D."/>
            <person name="Zimmer A."/>
            <person name="Zwirko Z."/>
            <person name="Jaffe D.B."/>
            <person name="Alvarez P."/>
            <person name="Brockman W."/>
            <person name="Butler J."/>
            <person name="Chin C."/>
            <person name="Gnerre S."/>
            <person name="Grabherr M."/>
            <person name="Kleber M."/>
            <person name="Mauceli E."/>
            <person name="MacCallum I."/>
        </authorList>
    </citation>
    <scope>NUCLEOTIDE SEQUENCE [LARGE SCALE GENOMIC DNA]</scope>
    <source>
        <strain evidence="3">Tucson 14030-0811.24</strain>
    </source>
</reference>
<proteinExistence type="predicted"/>
<dbReference type="KEGG" id="dwi:6645850"/>
<dbReference type="EMBL" id="CH964101">
    <property type="protein sequence ID" value="EDW79561.1"/>
    <property type="molecule type" value="Genomic_DNA"/>
</dbReference>
<accession>B4N5C2</accession>
<dbReference type="Pfam" id="PF15883">
    <property type="entry name" value="DUF4736"/>
    <property type="match status" value="1"/>
</dbReference>
<sequence>MEAIFLYWLRFQILIRLHYIAVGLFAISSLLLVGILDYGYKLNGWDLLHWRQQIVQIEISPMSLMLFIGGVKLAAILMLTLWNYLRYKAHNPPQEPQLSVQFVKERYCRYIVMRVMAVIDDLMVLTDSCQYHLQHSMLLKGIELFRWDARKLFELTELQLCLPIHQVYPVDAQRERELIHGGYDDGLSDLTELNIFNMLYDGDP</sequence>
<dbReference type="OrthoDB" id="7844406at2759"/>
<dbReference type="PhylomeDB" id="B4N5C2"/>
<keyword evidence="3" id="KW-1185">Reference proteome</keyword>
<evidence type="ECO:0000256" key="1">
    <source>
        <dbReference type="SAM" id="Phobius"/>
    </source>
</evidence>
<evidence type="ECO:0000313" key="3">
    <source>
        <dbReference type="Proteomes" id="UP000007798"/>
    </source>
</evidence>
<gene>
    <name evidence="2" type="primary">Dwil\GK20348</name>
    <name evidence="2" type="ORF">Dwil_GK20348</name>
</gene>
<dbReference type="InParanoid" id="B4N5C2"/>
<keyword evidence="1" id="KW-0812">Transmembrane</keyword>
<dbReference type="OMA" id="KRYCRFL"/>
<dbReference type="InterPro" id="IPR031754">
    <property type="entry name" value="DUF4736"/>
</dbReference>
<dbReference type="Proteomes" id="UP000007798">
    <property type="component" value="Unassembled WGS sequence"/>
</dbReference>
<dbReference type="eggNOG" id="ENOG502TBF7">
    <property type="taxonomic scope" value="Eukaryota"/>
</dbReference>
<keyword evidence="1" id="KW-1133">Transmembrane helix</keyword>
<name>B4N5C2_DROWI</name>
<dbReference type="AlphaFoldDB" id="B4N5C2"/>
<feature type="transmembrane region" description="Helical" evidence="1">
    <location>
        <begin position="60"/>
        <end position="85"/>
    </location>
</feature>
<keyword evidence="1" id="KW-0472">Membrane</keyword>
<organism evidence="3">
    <name type="scientific">Drosophila willistoni</name>
    <name type="common">Fruit fly</name>
    <dbReference type="NCBI Taxonomy" id="7260"/>
    <lineage>
        <taxon>Eukaryota</taxon>
        <taxon>Metazoa</taxon>
        <taxon>Ecdysozoa</taxon>
        <taxon>Arthropoda</taxon>
        <taxon>Hexapoda</taxon>
        <taxon>Insecta</taxon>
        <taxon>Pterygota</taxon>
        <taxon>Neoptera</taxon>
        <taxon>Endopterygota</taxon>
        <taxon>Diptera</taxon>
        <taxon>Brachycera</taxon>
        <taxon>Muscomorpha</taxon>
        <taxon>Ephydroidea</taxon>
        <taxon>Drosophilidae</taxon>
        <taxon>Drosophila</taxon>
        <taxon>Sophophora</taxon>
    </lineage>
</organism>
<evidence type="ECO:0000313" key="2">
    <source>
        <dbReference type="EMBL" id="EDW79561.1"/>
    </source>
</evidence>
<feature type="transmembrane region" description="Helical" evidence="1">
    <location>
        <begin position="20"/>
        <end position="40"/>
    </location>
</feature>
<dbReference type="HOGENOM" id="CLU_1344550_0_0_1"/>
<protein>
    <submittedName>
        <fullName evidence="2">GK20348</fullName>
    </submittedName>
</protein>